<dbReference type="Pfam" id="PF11259">
    <property type="entry name" value="DUF3060"/>
    <property type="match status" value="1"/>
</dbReference>
<evidence type="ECO:0000256" key="1">
    <source>
        <dbReference type="SAM" id="SignalP"/>
    </source>
</evidence>
<feature type="signal peptide" evidence="1">
    <location>
        <begin position="1"/>
        <end position="30"/>
    </location>
</feature>
<dbReference type="eggNOG" id="ENOG5031MF4">
    <property type="taxonomic scope" value="Bacteria"/>
</dbReference>
<dbReference type="STRING" id="1790.A5645_20195"/>
<evidence type="ECO:0000313" key="2">
    <source>
        <dbReference type="EMBL" id="OBI92255.1"/>
    </source>
</evidence>
<organism evidence="2 3">
    <name type="scientific">Mycobacterium asiaticum</name>
    <dbReference type="NCBI Taxonomy" id="1790"/>
    <lineage>
        <taxon>Bacteria</taxon>
        <taxon>Bacillati</taxon>
        <taxon>Actinomycetota</taxon>
        <taxon>Actinomycetes</taxon>
        <taxon>Mycobacteriales</taxon>
        <taxon>Mycobacteriaceae</taxon>
        <taxon>Mycobacterium</taxon>
    </lineage>
</organism>
<sequence length="125" mass="12949">MNRTTAVGTLAVLVAALAAAPAAPAPMAQAKNGDTHITGQGLDTVIDCNDATLLVNGTNNTVTAKGTCWAVTMMGSSNTVIADTVINDITVYGYDGTVFFHNGDPVIWDRGRELGMTNRIARVGP</sequence>
<dbReference type="EMBL" id="LZKQ01000013">
    <property type="protein sequence ID" value="OBI92255.1"/>
    <property type="molecule type" value="Genomic_DNA"/>
</dbReference>
<dbReference type="InterPro" id="IPR021417">
    <property type="entry name" value="DUF3060"/>
</dbReference>
<comment type="caution">
    <text evidence="2">The sequence shown here is derived from an EMBL/GenBank/DDBJ whole genome shotgun (WGS) entry which is preliminary data.</text>
</comment>
<keyword evidence="1" id="KW-0732">Signal</keyword>
<feature type="chain" id="PRO_5008321200" description="DUF3060 domain-containing protein" evidence="1">
    <location>
        <begin position="31"/>
        <end position="125"/>
    </location>
</feature>
<evidence type="ECO:0000313" key="3">
    <source>
        <dbReference type="Proteomes" id="UP000093795"/>
    </source>
</evidence>
<accession>A0A1A3CZN2</accession>
<evidence type="ECO:0008006" key="4">
    <source>
        <dbReference type="Google" id="ProtNLM"/>
    </source>
</evidence>
<name>A0A1A3CZN2_MYCAS</name>
<gene>
    <name evidence="2" type="ORF">A9X01_00595</name>
</gene>
<protein>
    <recommendedName>
        <fullName evidence="4">DUF3060 domain-containing protein</fullName>
    </recommendedName>
</protein>
<proteinExistence type="predicted"/>
<reference evidence="2 3" key="1">
    <citation type="submission" date="2016-06" db="EMBL/GenBank/DDBJ databases">
        <authorList>
            <person name="Kjaerup R.B."/>
            <person name="Dalgaard T.S."/>
            <person name="Juul-Madsen H.R."/>
        </authorList>
    </citation>
    <scope>NUCLEOTIDE SEQUENCE [LARGE SCALE GENOMIC DNA]</scope>
    <source>
        <strain evidence="2 3">1081914.2</strain>
    </source>
</reference>
<dbReference type="AlphaFoldDB" id="A0A1A3CZN2"/>
<dbReference type="Proteomes" id="UP000093795">
    <property type="component" value="Unassembled WGS sequence"/>
</dbReference>